<accession>A0A386ZMB2</accession>
<name>A0A386ZMB2_9NOCA</name>
<organism evidence="1 2">
    <name type="scientific">Nocardia yunnanensis</name>
    <dbReference type="NCBI Taxonomy" id="2382165"/>
    <lineage>
        <taxon>Bacteria</taxon>
        <taxon>Bacillati</taxon>
        <taxon>Actinomycetota</taxon>
        <taxon>Actinomycetes</taxon>
        <taxon>Mycobacteriales</taxon>
        <taxon>Nocardiaceae</taxon>
        <taxon>Nocardia</taxon>
    </lineage>
</organism>
<reference evidence="1 2" key="1">
    <citation type="submission" date="2018-09" db="EMBL/GenBank/DDBJ databases">
        <title>Nocardia yunnanensis sp. nov., an actinomycete isolated from a soil sample.</title>
        <authorList>
            <person name="Zhang J."/>
        </authorList>
    </citation>
    <scope>NUCLEOTIDE SEQUENCE [LARGE SCALE GENOMIC DNA]</scope>
    <source>
        <strain evidence="1 2">CFHS0054</strain>
    </source>
</reference>
<dbReference type="KEGG" id="nyu:D7D52_36035"/>
<dbReference type="RefSeq" id="WP_120743433.1">
    <property type="nucleotide sequence ID" value="NZ_CP032568.1"/>
</dbReference>
<keyword evidence="2" id="KW-1185">Reference proteome</keyword>
<sequence>MTETNAETVDFVVLHPDGQLTRHTRESTPLNTAIRGHVVRPHPDASLGTQGMGRLRAWYDDEFAGSEPGIFGGGLPPLPPNPLADRVLRGIGYKQPPGFWRGTVALSMEERPYGGGTDPLTAEALATLEDLATPADSDPLAVLRRHVPELLTALRYKHTVLIDDREVHEYEHLRTHRLISLEASGQAWWIATREDGLTLARPWDLDEAKAFVQEFDDPSDQRA</sequence>
<dbReference type="EMBL" id="CP032568">
    <property type="protein sequence ID" value="AYF78350.1"/>
    <property type="molecule type" value="Genomic_DNA"/>
</dbReference>
<evidence type="ECO:0000313" key="1">
    <source>
        <dbReference type="EMBL" id="AYF78350.1"/>
    </source>
</evidence>
<evidence type="ECO:0000313" key="2">
    <source>
        <dbReference type="Proteomes" id="UP000267164"/>
    </source>
</evidence>
<dbReference type="OrthoDB" id="4570546at2"/>
<proteinExistence type="predicted"/>
<gene>
    <name evidence="1" type="ORF">D7D52_36035</name>
</gene>
<dbReference type="AlphaFoldDB" id="A0A386ZMB2"/>
<protein>
    <submittedName>
        <fullName evidence="1">Uncharacterized protein</fullName>
    </submittedName>
</protein>
<dbReference type="Proteomes" id="UP000267164">
    <property type="component" value="Chromosome"/>
</dbReference>